<gene>
    <name evidence="1" type="ORF">P43SY_009834</name>
</gene>
<organism evidence="1 2">
    <name type="scientific">Pythium insidiosum</name>
    <name type="common">Pythiosis disease agent</name>
    <dbReference type="NCBI Taxonomy" id="114742"/>
    <lineage>
        <taxon>Eukaryota</taxon>
        <taxon>Sar</taxon>
        <taxon>Stramenopiles</taxon>
        <taxon>Oomycota</taxon>
        <taxon>Peronosporomycetes</taxon>
        <taxon>Pythiales</taxon>
        <taxon>Pythiaceae</taxon>
        <taxon>Pythium</taxon>
    </lineage>
</organism>
<name>A0AAD5M419_PYTIN</name>
<reference evidence="1" key="1">
    <citation type="submission" date="2021-12" db="EMBL/GenBank/DDBJ databases">
        <title>Prjna785345.</title>
        <authorList>
            <person name="Rujirawat T."/>
            <person name="Krajaejun T."/>
        </authorList>
    </citation>
    <scope>NUCLEOTIDE SEQUENCE</scope>
    <source>
        <strain evidence="1">Pi057C3</strain>
    </source>
</reference>
<protein>
    <submittedName>
        <fullName evidence="1">Uncharacterized protein</fullName>
    </submittedName>
</protein>
<dbReference type="AlphaFoldDB" id="A0AAD5M419"/>
<proteinExistence type="predicted"/>
<sequence>MPMLPLRPLPLADSGGGGPYGIRLLAKDQLAVLVVRREADAVCWQCQTHSLEAILAPSQPLRALDVVAVATSIYHGVAYDGTASSVFGAPALQLLRREVAFNPLDDDRCLLTAKITVRSSSAAPPSTADGDVDDSVPFVDISEEDMLFTLPFSRMRSDIQVAEKESISETVYRSKAVVRCESFGVAFPRACLNWRVDWSGRLRGDVSGASLAVVAVQDGLQISRGGHFEVTLQLHHFGQSQPLLFLLSANSAVVEPDNTSTIAGVGGLSCTVAQYWLKLPGASMLRVNLLPGSAVVCEKSVLTIREHVVVRH</sequence>
<evidence type="ECO:0000313" key="1">
    <source>
        <dbReference type="EMBL" id="KAJ0394148.1"/>
    </source>
</evidence>
<comment type="caution">
    <text evidence="1">The sequence shown here is derived from an EMBL/GenBank/DDBJ whole genome shotgun (WGS) entry which is preliminary data.</text>
</comment>
<keyword evidence="2" id="KW-1185">Reference proteome</keyword>
<evidence type="ECO:0000313" key="2">
    <source>
        <dbReference type="Proteomes" id="UP001209570"/>
    </source>
</evidence>
<dbReference type="EMBL" id="JAKCXM010000431">
    <property type="protein sequence ID" value="KAJ0394148.1"/>
    <property type="molecule type" value="Genomic_DNA"/>
</dbReference>
<accession>A0AAD5M419</accession>
<dbReference type="Proteomes" id="UP001209570">
    <property type="component" value="Unassembled WGS sequence"/>
</dbReference>